<dbReference type="OrthoDB" id="6780533at2"/>
<dbReference type="Proteomes" id="UP000067448">
    <property type="component" value="Unassembled WGS sequence"/>
</dbReference>
<sequence>MNYSSLSRRGALAAVAGSTVALAAPGAAGAATRASAPSAGSTVRAASVNQLLSELSEGQKLQIAVEEKGSSVGAGLLTDRRMSTGDPYSTYGWDTVSAVRVTDVNRAIADDPDGFPSAWKGSIAAGPFSNLIEGSGTFGTWSIRLGGSQEELFMEVPFDATLKATPKDGAPVTTAAVTGGSAFLRVRLDLLASPDGEDEVQLRVATVKAGKVPDVTVTEVTYASPAKDDPQLDSALMTLLQTYFNHNLRDFRHVFARVSLGQNGTGDLGWLRPTSTAYAYRAGVDDKGNPSLDNSYMGLLCMTEGRPAGDAEITLGSDAVLPDERAGLNISVDRMMHKMIIPGLCRRFNASPSDFQHHEDGSITSDNLQLDPISALGEKYETKVTYFRVGFAGSQLVMDLNASIHVAPGHEATVGIGYSLTPRLATQDGKQYIVYEGKELRRETGMEIAWWAKVLETVLAVVVAVTTFGVGLLAETVVETMVIMAIGLLTTTALAAPNLLNGKIVDGLPSIDNLLENATTSIQWANAKEFTVGTVLFDGGLRLGGSYHG</sequence>
<reference evidence="6" key="1">
    <citation type="submission" date="2015-11" db="EMBL/GenBank/DDBJ databases">
        <authorList>
            <consortium name="Cross-ministerial Strategic Innovation Promotion Program (SIP) consortium"/>
            <person name="Tomihama T."/>
            <person name="Ikenaga M."/>
            <person name="Sakai M."/>
            <person name="Okubo T."/>
            <person name="Ikeda S."/>
        </authorList>
    </citation>
    <scope>NUCLEOTIDE SEQUENCE [LARGE SCALE GENOMIC DNA]</scope>
    <source>
        <strain evidence="6">S58</strain>
    </source>
</reference>
<evidence type="ECO:0000313" key="5">
    <source>
        <dbReference type="EMBL" id="GAQ63336.1"/>
    </source>
</evidence>
<dbReference type="PROSITE" id="PS51318">
    <property type="entry name" value="TAT"/>
    <property type="match status" value="1"/>
</dbReference>
<dbReference type="AlphaFoldDB" id="A0A124C448"/>
<evidence type="ECO:0000256" key="3">
    <source>
        <dbReference type="SAM" id="SignalP"/>
    </source>
</evidence>
<organism evidence="5 6">
    <name type="scientific">Streptomyces scabiei</name>
    <dbReference type="NCBI Taxonomy" id="1930"/>
    <lineage>
        <taxon>Bacteria</taxon>
        <taxon>Bacillati</taxon>
        <taxon>Actinomycetota</taxon>
        <taxon>Actinomycetes</taxon>
        <taxon>Kitasatosporales</taxon>
        <taxon>Streptomycetaceae</taxon>
        <taxon>Streptomyces</taxon>
    </lineage>
</organism>
<dbReference type="EMBL" id="BCMM01000016">
    <property type="protein sequence ID" value="GAQ63336.1"/>
    <property type="molecule type" value="Genomic_DNA"/>
</dbReference>
<dbReference type="RefSeq" id="WP_079081758.1">
    <property type="nucleotide sequence ID" value="NZ_BCMM01000016.1"/>
</dbReference>
<comment type="caution">
    <text evidence="5">The sequence shown here is derived from an EMBL/GenBank/DDBJ whole genome shotgun (WGS) entry which is preliminary data.</text>
</comment>
<dbReference type="Pfam" id="PF06597">
    <property type="entry name" value="Clostridium_P47"/>
    <property type="match status" value="1"/>
</dbReference>
<keyword evidence="1" id="KW-0843">Virulence</keyword>
<feature type="signal peptide" evidence="3">
    <location>
        <begin position="1"/>
        <end position="23"/>
    </location>
</feature>
<proteinExistence type="inferred from homology"/>
<evidence type="ECO:0000256" key="1">
    <source>
        <dbReference type="ARBA" id="ARBA00023026"/>
    </source>
</evidence>
<reference evidence="6" key="3">
    <citation type="submission" date="2016-02" db="EMBL/GenBank/DDBJ databases">
        <title>Draft genome of pathogenic Streptomyces sp. in Japan.</title>
        <authorList>
            <person name="Tomihama T."/>
            <person name="Ikenaga M."/>
            <person name="Sakai M."/>
            <person name="Okubo T."/>
            <person name="Ikeda S."/>
        </authorList>
    </citation>
    <scope>NUCLEOTIDE SEQUENCE [LARGE SCALE GENOMIC DNA]</scope>
    <source>
        <strain evidence="6">S58</strain>
    </source>
</reference>
<dbReference type="InterPro" id="IPR010567">
    <property type="entry name" value="OrfX2/OrfX3/P47"/>
</dbReference>
<gene>
    <name evidence="5" type="ORF">SsS58_03714</name>
</gene>
<dbReference type="InterPro" id="IPR006311">
    <property type="entry name" value="TAT_signal"/>
</dbReference>
<keyword evidence="3" id="KW-0732">Signal</keyword>
<reference evidence="5 6" key="2">
    <citation type="journal article" date="2016" name="Genome Announc.">
        <title>Draft Genome Sequences of Streptomyces scabiei S58, Streptomyces turgidiscabies T45, and Streptomyces acidiscabies a10, the Pathogens of Potato Common Scab, Isolated in Japan.</title>
        <authorList>
            <person name="Tomihama T."/>
            <person name="Nishi Y."/>
            <person name="Sakai M."/>
            <person name="Ikenaga M."/>
            <person name="Okubo T."/>
            <person name="Ikeda S."/>
        </authorList>
    </citation>
    <scope>NUCLEOTIDE SEQUENCE [LARGE SCALE GENOMIC DNA]</scope>
    <source>
        <strain evidence="5 6">S58</strain>
    </source>
</reference>
<feature type="chain" id="PRO_5038419389" evidence="3">
    <location>
        <begin position="24"/>
        <end position="549"/>
    </location>
</feature>
<evidence type="ECO:0000256" key="2">
    <source>
        <dbReference type="ARBA" id="ARBA00035010"/>
    </source>
</evidence>
<feature type="domain" description="Protein OrfX2/OrfX3/P47" evidence="4">
    <location>
        <begin position="90"/>
        <end position="545"/>
    </location>
</feature>
<accession>A0A124C448</accession>
<protein>
    <submittedName>
        <fullName evidence="5">Clostridium P-47 protein</fullName>
    </submittedName>
</protein>
<name>A0A124C448_STRSC</name>
<evidence type="ECO:0000259" key="4">
    <source>
        <dbReference type="Pfam" id="PF06597"/>
    </source>
</evidence>
<evidence type="ECO:0000313" key="6">
    <source>
        <dbReference type="Proteomes" id="UP000067448"/>
    </source>
</evidence>
<comment type="similarity">
    <text evidence="2">Belongs to the TULIP P47 family.</text>
</comment>